<name>A0ABP8R9C1_9ACTN</name>
<dbReference type="Gene3D" id="3.30.70.100">
    <property type="match status" value="1"/>
</dbReference>
<reference evidence="2" key="1">
    <citation type="journal article" date="2019" name="Int. J. Syst. Evol. Microbiol.">
        <title>The Global Catalogue of Microorganisms (GCM) 10K type strain sequencing project: providing services to taxonomists for standard genome sequencing and annotation.</title>
        <authorList>
            <consortium name="The Broad Institute Genomics Platform"/>
            <consortium name="The Broad Institute Genome Sequencing Center for Infectious Disease"/>
            <person name="Wu L."/>
            <person name="Ma J."/>
        </authorList>
    </citation>
    <scope>NUCLEOTIDE SEQUENCE [LARGE SCALE GENOMIC DNA]</scope>
    <source>
        <strain evidence="2">JCM 17933</strain>
    </source>
</reference>
<dbReference type="Proteomes" id="UP001500503">
    <property type="component" value="Unassembled WGS sequence"/>
</dbReference>
<keyword evidence="2" id="KW-1185">Reference proteome</keyword>
<dbReference type="EMBL" id="BAABHF010000067">
    <property type="protein sequence ID" value="GAA4520870.1"/>
    <property type="molecule type" value="Genomic_DNA"/>
</dbReference>
<sequence>MRDLCGAADKLVDMSAEASKGEVVVITRFKVDPANIEELKAKHDSLVSALRPVASGPREAELGRVDDQTWAVVWRWDTAEQLRTAQQNAQSVPEVAAAFALISDVSGEAVEVAQRV</sequence>
<organism evidence="1 2">
    <name type="scientific">Actinoallomurus oryzae</name>
    <dbReference type="NCBI Taxonomy" id="502180"/>
    <lineage>
        <taxon>Bacteria</taxon>
        <taxon>Bacillati</taxon>
        <taxon>Actinomycetota</taxon>
        <taxon>Actinomycetes</taxon>
        <taxon>Streptosporangiales</taxon>
        <taxon>Thermomonosporaceae</taxon>
        <taxon>Actinoallomurus</taxon>
    </lineage>
</organism>
<comment type="caution">
    <text evidence="1">The sequence shown here is derived from an EMBL/GenBank/DDBJ whole genome shotgun (WGS) entry which is preliminary data.</text>
</comment>
<evidence type="ECO:0000313" key="1">
    <source>
        <dbReference type="EMBL" id="GAA4520870.1"/>
    </source>
</evidence>
<evidence type="ECO:0000313" key="2">
    <source>
        <dbReference type="Proteomes" id="UP001500503"/>
    </source>
</evidence>
<gene>
    <name evidence="1" type="ORF">GCM10023191_098400</name>
</gene>
<accession>A0ABP8R9C1</accession>
<proteinExistence type="predicted"/>
<protein>
    <recommendedName>
        <fullName evidence="3">Antibiotic biosynthesis monooxygenase</fullName>
    </recommendedName>
</protein>
<dbReference type="InterPro" id="IPR011008">
    <property type="entry name" value="Dimeric_a/b-barrel"/>
</dbReference>
<dbReference type="SUPFAM" id="SSF54909">
    <property type="entry name" value="Dimeric alpha+beta barrel"/>
    <property type="match status" value="1"/>
</dbReference>
<evidence type="ECO:0008006" key="3">
    <source>
        <dbReference type="Google" id="ProtNLM"/>
    </source>
</evidence>